<dbReference type="GO" id="GO:0003714">
    <property type="term" value="F:transcription corepressor activity"/>
    <property type="evidence" value="ECO:0007669"/>
    <property type="project" value="InterPro"/>
</dbReference>
<name>A0A9N6ZEW9_9CRUS</name>
<protein>
    <submittedName>
        <fullName evidence="2">EOG090X0MWD</fullName>
    </submittedName>
</protein>
<reference evidence="2" key="1">
    <citation type="submission" date="2021-04" db="EMBL/GenBank/DDBJ databases">
        <authorList>
            <person name="Cornetti L."/>
        </authorList>
    </citation>
    <scope>NUCLEOTIDE SEQUENCE</scope>
</reference>
<evidence type="ECO:0000256" key="1">
    <source>
        <dbReference type="ARBA" id="ARBA00007666"/>
    </source>
</evidence>
<comment type="similarity">
    <text evidence="1">Belongs to the UXT family.</text>
</comment>
<sequence>MSAVDQKVEKFETYLNDVLRESLKSHLSEQNKICDEIAEYLKLKNLAEVLQRPDVCTTPLKTKVDLGCNFYVQAEAPDASKLLVSVGFGFFVELTLEEVVTFVDKKVALLKNASAHVNTEIAEIKARIDVMLQGLRELQNISGEIPSEPRFVF</sequence>
<dbReference type="InterPro" id="IPR004127">
    <property type="entry name" value="Prefoldin_subunit_alpha"/>
</dbReference>
<evidence type="ECO:0000313" key="2">
    <source>
        <dbReference type="EMBL" id="CAG4645987.1"/>
    </source>
</evidence>
<dbReference type="SUPFAM" id="SSF46579">
    <property type="entry name" value="Prefoldin"/>
    <property type="match status" value="1"/>
</dbReference>
<dbReference type="InterPro" id="IPR009053">
    <property type="entry name" value="Prefoldin"/>
</dbReference>
<dbReference type="CDD" id="cd23158">
    <property type="entry name" value="Prefoldin_UXT"/>
    <property type="match status" value="1"/>
</dbReference>
<dbReference type="AlphaFoldDB" id="A0A9N6ZEW9"/>
<dbReference type="GO" id="GO:0000122">
    <property type="term" value="P:negative regulation of transcription by RNA polymerase II"/>
    <property type="evidence" value="ECO:0007669"/>
    <property type="project" value="InterPro"/>
</dbReference>
<dbReference type="InterPro" id="IPR003994">
    <property type="entry name" value="UXT"/>
</dbReference>
<dbReference type="Gene3D" id="1.10.287.370">
    <property type="match status" value="1"/>
</dbReference>
<organism evidence="2">
    <name type="scientific">Lynceus sp. MCZ IZ 141354</name>
    <dbReference type="NCBI Taxonomy" id="1930659"/>
    <lineage>
        <taxon>Eukaryota</taxon>
        <taxon>Metazoa</taxon>
        <taxon>Ecdysozoa</taxon>
        <taxon>Arthropoda</taxon>
        <taxon>Crustacea</taxon>
        <taxon>Branchiopoda</taxon>
        <taxon>Diplostraca</taxon>
        <taxon>Laevicaudata</taxon>
        <taxon>Lynceidae</taxon>
        <taxon>Lynceus</taxon>
    </lineage>
</organism>
<dbReference type="PANTHER" id="PTHR13345">
    <property type="entry name" value="MEDIATOR OF RNA POLYMERASE II TRANSCRIPTION SUBUNIT 10"/>
    <property type="match status" value="1"/>
</dbReference>
<dbReference type="EMBL" id="OC989332">
    <property type="protein sequence ID" value="CAG4645987.1"/>
    <property type="molecule type" value="Genomic_DNA"/>
</dbReference>
<dbReference type="Pfam" id="PF02996">
    <property type="entry name" value="Prefoldin"/>
    <property type="match status" value="1"/>
</dbReference>
<gene>
    <name evidence="2" type="primary">EOG090X0MWD</name>
</gene>
<proteinExistence type="inferred from homology"/>
<dbReference type="PRINTS" id="PR01502">
    <property type="entry name" value="UXTPROTEIN"/>
</dbReference>
<dbReference type="GO" id="GO:0045944">
    <property type="term" value="P:positive regulation of transcription by RNA polymerase II"/>
    <property type="evidence" value="ECO:0007669"/>
    <property type="project" value="TreeGrafter"/>
</dbReference>
<accession>A0A9N6ZEW9</accession>
<dbReference type="GO" id="GO:0016592">
    <property type="term" value="C:mediator complex"/>
    <property type="evidence" value="ECO:0007669"/>
    <property type="project" value="TreeGrafter"/>
</dbReference>
<dbReference type="PANTHER" id="PTHR13345:SF9">
    <property type="entry name" value="PROTEIN UXT"/>
    <property type="match status" value="1"/>
</dbReference>